<protein>
    <submittedName>
        <fullName evidence="1">AbrB/MazE/SpoVT family DNA-binding domain-containing protein</fullName>
    </submittedName>
</protein>
<dbReference type="Proteomes" id="UP001156318">
    <property type="component" value="Chromosome"/>
</dbReference>
<dbReference type="GO" id="GO:0003677">
    <property type="term" value="F:DNA binding"/>
    <property type="evidence" value="ECO:0007669"/>
    <property type="project" value="UniProtKB-KW"/>
</dbReference>
<dbReference type="SUPFAM" id="SSF89447">
    <property type="entry name" value="AbrB/MazE/MraZ-like"/>
    <property type="match status" value="1"/>
</dbReference>
<dbReference type="EMBL" id="CP074352">
    <property type="protein sequence ID" value="UYU32016.1"/>
    <property type="molecule type" value="Genomic_DNA"/>
</dbReference>
<dbReference type="InterPro" id="IPR037914">
    <property type="entry name" value="SpoVT-AbrB_sf"/>
</dbReference>
<proteinExistence type="predicted"/>
<name>A0ABY6JHT1_9ENTR</name>
<sequence length="76" mass="8350">MTIPKETLTQMNWEAGMVVELHPAGQSLTVTLKQPRPRGKKSLAELLKGIDKDEIQQLNEAMGDVLNSPPVGKEIV</sequence>
<keyword evidence="1" id="KW-0238">DNA-binding</keyword>
<organism evidence="1 2">
    <name type="scientific">Siccibacter colletis</name>
    <dbReference type="NCBI Taxonomy" id="1505757"/>
    <lineage>
        <taxon>Bacteria</taxon>
        <taxon>Pseudomonadati</taxon>
        <taxon>Pseudomonadota</taxon>
        <taxon>Gammaproteobacteria</taxon>
        <taxon>Enterobacterales</taxon>
        <taxon>Enterobacteriaceae</taxon>
        <taxon>Siccibacter</taxon>
    </lineage>
</organism>
<evidence type="ECO:0000313" key="2">
    <source>
        <dbReference type="Proteomes" id="UP001156318"/>
    </source>
</evidence>
<dbReference type="RefSeq" id="WP_264385149.1">
    <property type="nucleotide sequence ID" value="NZ_CP074352.1"/>
</dbReference>
<reference evidence="1 2" key="1">
    <citation type="submission" date="2021-05" db="EMBL/GenBank/DDBJ databases">
        <title>Isolation, identification, and the growth promoting effects of Pantoea dispersa strain YSD J2 from the aboveground leaves of Cyperus esculentus L.Var. Sativus.</title>
        <authorList>
            <person name="Wang S."/>
            <person name="Tang X.M."/>
            <person name="Huang Y.N."/>
        </authorList>
    </citation>
    <scope>NUCLEOTIDE SEQUENCE [LARGE SCALE GENOMIC DNA]</scope>
    <source>
        <strain evidence="2">YSD YN2</strain>
    </source>
</reference>
<gene>
    <name evidence="1" type="ORF">KFZ77_00425</name>
</gene>
<keyword evidence="2" id="KW-1185">Reference proteome</keyword>
<accession>A0ABY6JHT1</accession>
<evidence type="ECO:0000313" key="1">
    <source>
        <dbReference type="EMBL" id="UYU32016.1"/>
    </source>
</evidence>
<dbReference type="Gene3D" id="2.10.260.10">
    <property type="match status" value="1"/>
</dbReference>